<evidence type="ECO:0000256" key="1">
    <source>
        <dbReference type="SAM" id="MobiDB-lite"/>
    </source>
</evidence>
<organism evidence="2 3">
    <name type="scientific">Furculomyces boomerangus</name>
    <dbReference type="NCBI Taxonomy" id="61424"/>
    <lineage>
        <taxon>Eukaryota</taxon>
        <taxon>Fungi</taxon>
        <taxon>Fungi incertae sedis</taxon>
        <taxon>Zoopagomycota</taxon>
        <taxon>Kickxellomycotina</taxon>
        <taxon>Harpellomycetes</taxon>
        <taxon>Harpellales</taxon>
        <taxon>Harpellaceae</taxon>
        <taxon>Furculomyces</taxon>
    </lineage>
</organism>
<feature type="compositionally biased region" description="Basic residues" evidence="1">
    <location>
        <begin position="151"/>
        <end position="174"/>
    </location>
</feature>
<protein>
    <submittedName>
        <fullName evidence="2">Uncharacterized protein</fullName>
    </submittedName>
</protein>
<reference evidence="2 3" key="1">
    <citation type="journal article" date="2018" name="MBio">
        <title>Comparative Genomics Reveals the Core Gene Toolbox for the Fungus-Insect Symbiosis.</title>
        <authorList>
            <person name="Wang Y."/>
            <person name="Stata M."/>
            <person name="Wang W."/>
            <person name="Stajich J.E."/>
            <person name="White M.M."/>
            <person name="Moncalvo J.M."/>
        </authorList>
    </citation>
    <scope>NUCLEOTIDE SEQUENCE [LARGE SCALE GENOMIC DNA]</scope>
    <source>
        <strain evidence="2 3">AUS-77-4</strain>
    </source>
</reference>
<feature type="region of interest" description="Disordered" evidence="1">
    <location>
        <begin position="123"/>
        <end position="174"/>
    </location>
</feature>
<dbReference type="EMBL" id="MBFT01000175">
    <property type="protein sequence ID" value="PVU95668.1"/>
    <property type="molecule type" value="Genomic_DNA"/>
</dbReference>
<evidence type="ECO:0000313" key="3">
    <source>
        <dbReference type="Proteomes" id="UP000245699"/>
    </source>
</evidence>
<comment type="caution">
    <text evidence="2">The sequence shown here is derived from an EMBL/GenBank/DDBJ whole genome shotgun (WGS) entry which is preliminary data.</text>
</comment>
<gene>
    <name evidence="2" type="ORF">BB559_002645</name>
</gene>
<dbReference type="Proteomes" id="UP000245699">
    <property type="component" value="Unassembled WGS sequence"/>
</dbReference>
<accession>A0A2T9YTL0</accession>
<feature type="compositionally biased region" description="Basic and acidic residues" evidence="1">
    <location>
        <begin position="123"/>
        <end position="150"/>
    </location>
</feature>
<name>A0A2T9YTL0_9FUNG</name>
<evidence type="ECO:0000313" key="2">
    <source>
        <dbReference type="EMBL" id="PVU95668.1"/>
    </source>
</evidence>
<dbReference type="AlphaFoldDB" id="A0A2T9YTL0"/>
<sequence length="174" mass="20266">MFQIRNEIESEFEDVEFGNLESIKNKTDLNVQFEGWESKSEESDIASSKFLFLIFSKDDKNIQVGHQLPTFNDKSKPKKSAYSEKYRLGVEKELADISSTDNTDHISNWKDLQKRNLIVMDEDVKSKERKLRDNTIENSKPIDEKESEKKTKGRSTNKKSKVSVLSKLRRSLKK</sequence>
<keyword evidence="3" id="KW-1185">Reference proteome</keyword>
<proteinExistence type="predicted"/>